<proteinExistence type="predicted"/>
<dbReference type="EMBL" id="JANEYG010000567">
    <property type="protein sequence ID" value="KAJ8909446.1"/>
    <property type="molecule type" value="Genomic_DNA"/>
</dbReference>
<keyword evidence="1" id="KW-0472">Membrane</keyword>
<evidence type="ECO:0000313" key="3">
    <source>
        <dbReference type="Proteomes" id="UP001159042"/>
    </source>
</evidence>
<protein>
    <submittedName>
        <fullName evidence="2">Uncharacterized protein</fullName>
    </submittedName>
</protein>
<name>A0AAV8V693_9CUCU</name>
<keyword evidence="1" id="KW-0812">Transmembrane</keyword>
<reference evidence="2 3" key="1">
    <citation type="journal article" date="2023" name="Insect Mol. Biol.">
        <title>Genome sequencing provides insights into the evolution of gene families encoding plant cell wall-degrading enzymes in longhorned beetles.</title>
        <authorList>
            <person name="Shin N.R."/>
            <person name="Okamura Y."/>
            <person name="Kirsch R."/>
            <person name="Pauchet Y."/>
        </authorList>
    </citation>
    <scope>NUCLEOTIDE SEQUENCE [LARGE SCALE GENOMIC DNA]</scope>
    <source>
        <strain evidence="2">EAD_L_NR</strain>
    </source>
</reference>
<evidence type="ECO:0000313" key="2">
    <source>
        <dbReference type="EMBL" id="KAJ8909446.1"/>
    </source>
</evidence>
<dbReference type="AlphaFoldDB" id="A0AAV8V693"/>
<dbReference type="Proteomes" id="UP001159042">
    <property type="component" value="Unassembled WGS sequence"/>
</dbReference>
<accession>A0AAV8V693</accession>
<organism evidence="2 3">
    <name type="scientific">Exocentrus adspersus</name>
    <dbReference type="NCBI Taxonomy" id="1586481"/>
    <lineage>
        <taxon>Eukaryota</taxon>
        <taxon>Metazoa</taxon>
        <taxon>Ecdysozoa</taxon>
        <taxon>Arthropoda</taxon>
        <taxon>Hexapoda</taxon>
        <taxon>Insecta</taxon>
        <taxon>Pterygota</taxon>
        <taxon>Neoptera</taxon>
        <taxon>Endopterygota</taxon>
        <taxon>Coleoptera</taxon>
        <taxon>Polyphaga</taxon>
        <taxon>Cucujiformia</taxon>
        <taxon>Chrysomeloidea</taxon>
        <taxon>Cerambycidae</taxon>
        <taxon>Lamiinae</taxon>
        <taxon>Acanthocinini</taxon>
        <taxon>Exocentrus</taxon>
    </lineage>
</organism>
<feature type="transmembrane region" description="Helical" evidence="1">
    <location>
        <begin position="63"/>
        <end position="84"/>
    </location>
</feature>
<comment type="caution">
    <text evidence="2">The sequence shown here is derived from an EMBL/GenBank/DDBJ whole genome shotgun (WGS) entry which is preliminary data.</text>
</comment>
<evidence type="ECO:0000256" key="1">
    <source>
        <dbReference type="SAM" id="Phobius"/>
    </source>
</evidence>
<gene>
    <name evidence="2" type="ORF">NQ315_003494</name>
</gene>
<keyword evidence="1" id="KW-1133">Transmembrane helix</keyword>
<keyword evidence="3" id="KW-1185">Reference proteome</keyword>
<sequence length="116" mass="13397">MALHTATNSNMLTEVDTRMKNLQLKSLMGLRTSDLLYEMAPMYRKRRDEELTICKEPVKSLPFIFLGLYLYTTFCLYLQAIYLFTHISSATAYSAGNRRVFRLRDARTRLGVSANS</sequence>